<dbReference type="Proteomes" id="UP000626697">
    <property type="component" value="Unassembled WGS sequence"/>
</dbReference>
<sequence>MVFRFIMIALFSLTASRLFLYQGTEIYHAIVEMFKTKA</sequence>
<name>A0ABR6CKD8_9BACI</name>
<dbReference type="EMBL" id="JACJHX010000002">
    <property type="protein sequence ID" value="MBA9025519.1"/>
    <property type="molecule type" value="Genomic_DNA"/>
</dbReference>
<gene>
    <name evidence="1" type="ORF">HNP81_000802</name>
</gene>
<protein>
    <submittedName>
        <fullName evidence="1">Uncharacterized protein</fullName>
    </submittedName>
</protein>
<comment type="caution">
    <text evidence="1">The sequence shown here is derived from an EMBL/GenBank/DDBJ whole genome shotgun (WGS) entry which is preliminary data.</text>
</comment>
<evidence type="ECO:0000313" key="2">
    <source>
        <dbReference type="Proteomes" id="UP000626697"/>
    </source>
</evidence>
<keyword evidence="2" id="KW-1185">Reference proteome</keyword>
<accession>A0ABR6CKD8</accession>
<organism evidence="1 2">
    <name type="scientific">Peribacillus huizhouensis</name>
    <dbReference type="NCBI Taxonomy" id="1501239"/>
    <lineage>
        <taxon>Bacteria</taxon>
        <taxon>Bacillati</taxon>
        <taxon>Bacillota</taxon>
        <taxon>Bacilli</taxon>
        <taxon>Bacillales</taxon>
        <taxon>Bacillaceae</taxon>
        <taxon>Peribacillus</taxon>
    </lineage>
</organism>
<evidence type="ECO:0000313" key="1">
    <source>
        <dbReference type="EMBL" id="MBA9025519.1"/>
    </source>
</evidence>
<proteinExistence type="predicted"/>
<reference evidence="1 2" key="1">
    <citation type="submission" date="2020-08" db="EMBL/GenBank/DDBJ databases">
        <title>Genomic Encyclopedia of Type Strains, Phase IV (KMG-IV): sequencing the most valuable type-strain genomes for metagenomic binning, comparative biology and taxonomic classification.</title>
        <authorList>
            <person name="Goeker M."/>
        </authorList>
    </citation>
    <scope>NUCLEOTIDE SEQUENCE [LARGE SCALE GENOMIC DNA]</scope>
    <source>
        <strain evidence="1 2">DSM 105481</strain>
    </source>
</reference>